<evidence type="ECO:0000256" key="2">
    <source>
        <dbReference type="ARBA" id="ARBA00023125"/>
    </source>
</evidence>
<keyword evidence="2" id="KW-0238">DNA-binding</keyword>
<dbReference type="CDD" id="cd00038">
    <property type="entry name" value="CAP_ED"/>
    <property type="match status" value="1"/>
</dbReference>
<keyword evidence="8" id="KW-1185">Reference proteome</keyword>
<evidence type="ECO:0000259" key="5">
    <source>
        <dbReference type="PROSITE" id="PS50042"/>
    </source>
</evidence>
<dbReference type="InterPro" id="IPR050397">
    <property type="entry name" value="Env_Response_Regulators"/>
</dbReference>
<dbReference type="SUPFAM" id="SSF46785">
    <property type="entry name" value="Winged helix' DNA-binding domain"/>
    <property type="match status" value="1"/>
</dbReference>
<dbReference type="PANTHER" id="PTHR24567">
    <property type="entry name" value="CRP FAMILY TRANSCRIPTIONAL REGULATORY PROTEIN"/>
    <property type="match status" value="1"/>
</dbReference>
<evidence type="ECO:0000259" key="6">
    <source>
        <dbReference type="PROSITE" id="PS51063"/>
    </source>
</evidence>
<dbReference type="InterPro" id="IPR018490">
    <property type="entry name" value="cNMP-bd_dom_sf"/>
</dbReference>
<dbReference type="Gene3D" id="2.60.120.10">
    <property type="entry name" value="Jelly Rolls"/>
    <property type="match status" value="1"/>
</dbReference>
<dbReference type="PANTHER" id="PTHR24567:SF74">
    <property type="entry name" value="HTH-TYPE TRANSCRIPTIONAL REGULATOR ARCR"/>
    <property type="match status" value="1"/>
</dbReference>
<dbReference type="PROSITE" id="PS51063">
    <property type="entry name" value="HTH_CRP_2"/>
    <property type="match status" value="1"/>
</dbReference>
<protein>
    <recommendedName>
        <fullName evidence="9">Crp/Fnr family transcriptional regulator</fullName>
    </recommendedName>
</protein>
<dbReference type="Pfam" id="PF00027">
    <property type="entry name" value="cNMP_binding"/>
    <property type="match status" value="1"/>
</dbReference>
<evidence type="ECO:0000256" key="4">
    <source>
        <dbReference type="SAM" id="MobiDB-lite"/>
    </source>
</evidence>
<dbReference type="Gene3D" id="1.10.10.10">
    <property type="entry name" value="Winged helix-like DNA-binding domain superfamily/Winged helix DNA-binding domain"/>
    <property type="match status" value="1"/>
</dbReference>
<organism evidence="7 8">
    <name type="scientific">Microbispora amethystogenes</name>
    <dbReference type="NCBI Taxonomy" id="1427754"/>
    <lineage>
        <taxon>Bacteria</taxon>
        <taxon>Bacillati</taxon>
        <taxon>Actinomycetota</taxon>
        <taxon>Actinomycetes</taxon>
        <taxon>Streptosporangiales</taxon>
        <taxon>Streptosporangiaceae</taxon>
        <taxon>Microbispora</taxon>
    </lineage>
</organism>
<dbReference type="InterPro" id="IPR014710">
    <property type="entry name" value="RmlC-like_jellyroll"/>
</dbReference>
<dbReference type="Pfam" id="PF13545">
    <property type="entry name" value="HTH_Crp_2"/>
    <property type="match status" value="1"/>
</dbReference>
<feature type="domain" description="HTH crp-type" evidence="6">
    <location>
        <begin position="249"/>
        <end position="321"/>
    </location>
</feature>
<feature type="domain" description="Cyclic nucleotide-binding" evidence="5">
    <location>
        <begin position="116"/>
        <end position="219"/>
    </location>
</feature>
<dbReference type="SMART" id="SM00419">
    <property type="entry name" value="HTH_CRP"/>
    <property type="match status" value="1"/>
</dbReference>
<evidence type="ECO:0000256" key="3">
    <source>
        <dbReference type="ARBA" id="ARBA00023163"/>
    </source>
</evidence>
<dbReference type="InterPro" id="IPR012318">
    <property type="entry name" value="HTH_CRP"/>
</dbReference>
<name>A0ABQ4F6K6_9ACTN</name>
<reference evidence="7 8" key="1">
    <citation type="submission" date="2021-01" db="EMBL/GenBank/DDBJ databases">
        <title>Whole genome shotgun sequence of Microbispora amethystogenes NBRC 101907.</title>
        <authorList>
            <person name="Komaki H."/>
            <person name="Tamura T."/>
        </authorList>
    </citation>
    <scope>NUCLEOTIDE SEQUENCE [LARGE SCALE GENOMIC DNA]</scope>
    <source>
        <strain evidence="7 8">NBRC 101907</strain>
    </source>
</reference>
<comment type="caution">
    <text evidence="7">The sequence shown here is derived from an EMBL/GenBank/DDBJ whole genome shotgun (WGS) entry which is preliminary data.</text>
</comment>
<proteinExistence type="predicted"/>
<evidence type="ECO:0000313" key="7">
    <source>
        <dbReference type="EMBL" id="GIH30454.1"/>
    </source>
</evidence>
<dbReference type="InterPro" id="IPR000595">
    <property type="entry name" value="cNMP-bd_dom"/>
</dbReference>
<dbReference type="InterPro" id="IPR036390">
    <property type="entry name" value="WH_DNA-bd_sf"/>
</dbReference>
<evidence type="ECO:0000313" key="8">
    <source>
        <dbReference type="Proteomes" id="UP000651728"/>
    </source>
</evidence>
<dbReference type="InterPro" id="IPR036388">
    <property type="entry name" value="WH-like_DNA-bd_sf"/>
</dbReference>
<keyword evidence="1" id="KW-0805">Transcription regulation</keyword>
<keyword evidence="3" id="KW-0804">Transcription</keyword>
<evidence type="ECO:0008006" key="9">
    <source>
        <dbReference type="Google" id="ProtNLM"/>
    </source>
</evidence>
<feature type="region of interest" description="Disordered" evidence="4">
    <location>
        <begin position="65"/>
        <end position="95"/>
    </location>
</feature>
<dbReference type="Proteomes" id="UP000651728">
    <property type="component" value="Unassembled WGS sequence"/>
</dbReference>
<sequence length="348" mass="38373">MNARVTLGRRYWESLIGIPRGDAEDQVPHAPARLDYSLLRRYGARLLGVSLPSTVTDIESLESAASPFPSSITGDSPVARGTSDSSCGPEEPAEDITLKSDPIKKQKAADWPSRTFLGSLTPDDRDRLLQIGTASRFDSGELLLRKGDSPEDIFLLLHGLVKVEAVTEGGRIVILATRIAGDLVGELGTLDGTPQEVNIVAVGSLVAYRIRREEFLRFLYESPHAAIALTRTITNQLRRATMHRIEIDSPVTVRLARFLLYLAERPRKRTSEGVHLQHLTQSELAAMVGTRENTLHKALRSLRNAGVITTSYGSVIIHDLDKIHWIAWGTQRVADGQPGERQRGHFPV</sequence>
<accession>A0ABQ4F6K6</accession>
<evidence type="ECO:0000256" key="1">
    <source>
        <dbReference type="ARBA" id="ARBA00023015"/>
    </source>
</evidence>
<gene>
    <name evidence="7" type="ORF">Mam01_06180</name>
</gene>
<dbReference type="SUPFAM" id="SSF51206">
    <property type="entry name" value="cAMP-binding domain-like"/>
    <property type="match status" value="1"/>
</dbReference>
<dbReference type="EMBL" id="BOOB01000003">
    <property type="protein sequence ID" value="GIH30454.1"/>
    <property type="molecule type" value="Genomic_DNA"/>
</dbReference>
<dbReference type="RefSeq" id="WP_307819789.1">
    <property type="nucleotide sequence ID" value="NZ_BAABEJ010000021.1"/>
</dbReference>
<dbReference type="PROSITE" id="PS50042">
    <property type="entry name" value="CNMP_BINDING_3"/>
    <property type="match status" value="1"/>
</dbReference>
<dbReference type="SMART" id="SM00100">
    <property type="entry name" value="cNMP"/>
    <property type="match status" value="1"/>
</dbReference>